<feature type="domain" description="F-box" evidence="3">
    <location>
        <begin position="1"/>
        <end position="50"/>
    </location>
</feature>
<dbReference type="Proteomes" id="UP000799424">
    <property type="component" value="Unassembled WGS sequence"/>
</dbReference>
<accession>A0A6A7A426</accession>
<protein>
    <recommendedName>
        <fullName evidence="3">F-box domain-containing protein</fullName>
    </recommendedName>
</protein>
<organism evidence="4 5">
    <name type="scientific">Ophiobolus disseminans</name>
    <dbReference type="NCBI Taxonomy" id="1469910"/>
    <lineage>
        <taxon>Eukaryota</taxon>
        <taxon>Fungi</taxon>
        <taxon>Dikarya</taxon>
        <taxon>Ascomycota</taxon>
        <taxon>Pezizomycotina</taxon>
        <taxon>Dothideomycetes</taxon>
        <taxon>Pleosporomycetidae</taxon>
        <taxon>Pleosporales</taxon>
        <taxon>Pleosporineae</taxon>
        <taxon>Phaeosphaeriaceae</taxon>
        <taxon>Ophiobolus</taxon>
    </lineage>
</organism>
<feature type="region of interest" description="Disordered" evidence="1">
    <location>
        <begin position="443"/>
        <end position="475"/>
    </location>
</feature>
<evidence type="ECO:0000256" key="1">
    <source>
        <dbReference type="SAM" id="MobiDB-lite"/>
    </source>
</evidence>
<evidence type="ECO:0000313" key="5">
    <source>
        <dbReference type="Proteomes" id="UP000799424"/>
    </source>
</evidence>
<evidence type="ECO:0000256" key="2">
    <source>
        <dbReference type="SAM" id="SignalP"/>
    </source>
</evidence>
<dbReference type="AlphaFoldDB" id="A0A6A7A426"/>
<gene>
    <name evidence="4" type="ORF">CC86DRAFT_445109</name>
</gene>
<keyword evidence="2" id="KW-0732">Signal</keyword>
<evidence type="ECO:0000259" key="3">
    <source>
        <dbReference type="PROSITE" id="PS50181"/>
    </source>
</evidence>
<feature type="chain" id="PRO_5025516595" description="F-box domain-containing protein" evidence="2">
    <location>
        <begin position="18"/>
        <end position="475"/>
    </location>
</feature>
<feature type="signal peptide" evidence="2">
    <location>
        <begin position="1"/>
        <end position="17"/>
    </location>
</feature>
<dbReference type="EMBL" id="MU006223">
    <property type="protein sequence ID" value="KAF2828070.1"/>
    <property type="molecule type" value="Genomic_DNA"/>
</dbReference>
<dbReference type="OrthoDB" id="5279008at2759"/>
<feature type="compositionally biased region" description="Acidic residues" evidence="1">
    <location>
        <begin position="450"/>
        <end position="475"/>
    </location>
</feature>
<evidence type="ECO:0000313" key="4">
    <source>
        <dbReference type="EMBL" id="KAF2828070.1"/>
    </source>
</evidence>
<proteinExistence type="predicted"/>
<dbReference type="InterPro" id="IPR001810">
    <property type="entry name" value="F-box_dom"/>
</dbReference>
<name>A0A6A7A426_9PLEO</name>
<keyword evidence="5" id="KW-1185">Reference proteome</keyword>
<dbReference type="PROSITE" id="PS50181">
    <property type="entry name" value="FBOX"/>
    <property type="match status" value="1"/>
</dbReference>
<sequence>MASLLTIPLELLIAVSSFLSTPDLGALRLTCKQVEKSLYEWFSKEFFTKKQFMLTEESLRVFIDISKHVSFSKKLTHVIIATNVYDDLPVHLRDSDAAARWVTGRRDQKTLLSTGVDLEMLTEAFQNLENIQTVGIRDFNNHKRIRDGPSASWSSWGATTVHNETGNRLGFSRDQNIFVPRLFQILLRAVGKAKQAPPEVEVLLRHGFLNDTAFHLPNFLQPTVKAVLQNLKKLILTNAVSVESVAVYINGSSEVRCAGYFLRQFLGHTPNLTHLRFNLPRHEVSENTNFLQWLSKPAVSQGTLPTASLEPAPVTLAYLTSLELGQFHTKPDTILDVVAKFSTTLQELSLWKLSLSESDVSPLTHSPLYPKSNLWIKVFAKLAGMQQLQLNHLKVGQLQQDGLHVNFKAAGRDDAPLETVRDYTRPKMDSFLKELIDETVVKWPEHVSSDEDMEDDGEDGEEVDEDDDDDENDEE</sequence>
<reference evidence="4" key="1">
    <citation type="journal article" date="2020" name="Stud. Mycol.">
        <title>101 Dothideomycetes genomes: a test case for predicting lifestyles and emergence of pathogens.</title>
        <authorList>
            <person name="Haridas S."/>
            <person name="Albert R."/>
            <person name="Binder M."/>
            <person name="Bloem J."/>
            <person name="Labutti K."/>
            <person name="Salamov A."/>
            <person name="Andreopoulos B."/>
            <person name="Baker S."/>
            <person name="Barry K."/>
            <person name="Bills G."/>
            <person name="Bluhm B."/>
            <person name="Cannon C."/>
            <person name="Castanera R."/>
            <person name="Culley D."/>
            <person name="Daum C."/>
            <person name="Ezra D."/>
            <person name="Gonzalez J."/>
            <person name="Henrissat B."/>
            <person name="Kuo A."/>
            <person name="Liang C."/>
            <person name="Lipzen A."/>
            <person name="Lutzoni F."/>
            <person name="Magnuson J."/>
            <person name="Mondo S."/>
            <person name="Nolan M."/>
            <person name="Ohm R."/>
            <person name="Pangilinan J."/>
            <person name="Park H.-J."/>
            <person name="Ramirez L."/>
            <person name="Alfaro M."/>
            <person name="Sun H."/>
            <person name="Tritt A."/>
            <person name="Yoshinaga Y."/>
            <person name="Zwiers L.-H."/>
            <person name="Turgeon B."/>
            <person name="Goodwin S."/>
            <person name="Spatafora J."/>
            <person name="Crous P."/>
            <person name="Grigoriev I."/>
        </authorList>
    </citation>
    <scope>NUCLEOTIDE SEQUENCE</scope>
    <source>
        <strain evidence="4">CBS 113818</strain>
    </source>
</reference>